<dbReference type="STRING" id="938405.SAMN02927895_03307"/>
<evidence type="ECO:0000313" key="3">
    <source>
        <dbReference type="Proteomes" id="UP000198925"/>
    </source>
</evidence>
<dbReference type="EMBL" id="FMZX01000006">
    <property type="protein sequence ID" value="SDD29148.1"/>
    <property type="molecule type" value="Genomic_DNA"/>
</dbReference>
<feature type="signal peptide" evidence="1">
    <location>
        <begin position="1"/>
        <end position="22"/>
    </location>
</feature>
<name>A0A1G6TJ83_9PROT</name>
<feature type="chain" id="PRO_5011712328" evidence="1">
    <location>
        <begin position="23"/>
        <end position="113"/>
    </location>
</feature>
<sequence>MHRRLALTLVLFGAVAAGQAAAQSCDTSIEVVNKSGVQVDELYFNPTSNSNWGRDRLGENVLTPGRKASFRPGRGGNYDFRVVWSGGGEAEIRSVDICSVSRIVVGRGSLLAE</sequence>
<reference evidence="2 3" key="1">
    <citation type="submission" date="2016-10" db="EMBL/GenBank/DDBJ databases">
        <authorList>
            <person name="de Groot N.N."/>
        </authorList>
    </citation>
    <scope>NUCLEOTIDE SEQUENCE [LARGE SCALE GENOMIC DNA]</scope>
    <source>
        <strain evidence="2 3">CPCC 100156</strain>
    </source>
</reference>
<dbReference type="AlphaFoldDB" id="A0A1G6TJ83"/>
<evidence type="ECO:0000313" key="2">
    <source>
        <dbReference type="EMBL" id="SDD29148.1"/>
    </source>
</evidence>
<protein>
    <submittedName>
        <fullName evidence="2">Uncharacterized protein</fullName>
    </submittedName>
</protein>
<keyword evidence="1" id="KW-0732">Signal</keyword>
<evidence type="ECO:0000256" key="1">
    <source>
        <dbReference type="SAM" id="SignalP"/>
    </source>
</evidence>
<dbReference type="RefSeq" id="WP_090663556.1">
    <property type="nucleotide sequence ID" value="NZ_FMZX01000006.1"/>
</dbReference>
<organism evidence="2 3">
    <name type="scientific">Belnapia rosea</name>
    <dbReference type="NCBI Taxonomy" id="938405"/>
    <lineage>
        <taxon>Bacteria</taxon>
        <taxon>Pseudomonadati</taxon>
        <taxon>Pseudomonadota</taxon>
        <taxon>Alphaproteobacteria</taxon>
        <taxon>Acetobacterales</taxon>
        <taxon>Roseomonadaceae</taxon>
        <taxon>Belnapia</taxon>
    </lineage>
</organism>
<keyword evidence="3" id="KW-1185">Reference proteome</keyword>
<accession>A0A1G6TJ83</accession>
<dbReference type="PROSITE" id="PS51257">
    <property type="entry name" value="PROKAR_LIPOPROTEIN"/>
    <property type="match status" value="1"/>
</dbReference>
<gene>
    <name evidence="2" type="ORF">SAMN04487779_100693</name>
</gene>
<dbReference type="Proteomes" id="UP000198925">
    <property type="component" value="Unassembled WGS sequence"/>
</dbReference>
<proteinExistence type="predicted"/>